<accession>B0TGM0</accession>
<dbReference type="KEGG" id="hmo:HM1_1296"/>
<proteinExistence type="predicted"/>
<evidence type="ECO:0000313" key="2">
    <source>
        <dbReference type="EMBL" id="ABZ83281.1"/>
    </source>
</evidence>
<organism evidence="2 3">
    <name type="scientific">Heliobacterium modesticaldum (strain ATCC 51547 / Ice1)</name>
    <dbReference type="NCBI Taxonomy" id="498761"/>
    <lineage>
        <taxon>Bacteria</taxon>
        <taxon>Bacillati</taxon>
        <taxon>Bacillota</taxon>
        <taxon>Clostridia</taxon>
        <taxon>Eubacteriales</taxon>
        <taxon>Heliobacteriaceae</taxon>
        <taxon>Heliomicrobium</taxon>
    </lineage>
</organism>
<dbReference type="Proteomes" id="UP000008550">
    <property type="component" value="Chromosome"/>
</dbReference>
<gene>
    <name evidence="2" type="ORF">HM1_1296</name>
</gene>
<feature type="region of interest" description="Disordered" evidence="1">
    <location>
        <begin position="1"/>
        <end position="26"/>
    </location>
</feature>
<evidence type="ECO:0000313" key="3">
    <source>
        <dbReference type="Proteomes" id="UP000008550"/>
    </source>
</evidence>
<keyword evidence="3" id="KW-1185">Reference proteome</keyword>
<reference evidence="2 3" key="1">
    <citation type="journal article" date="2008" name="J. Bacteriol.">
        <title>The genome of Heliobacterium modesticaldum, a phototrophic representative of the Firmicutes containing the simplest photosynthetic apparatus.</title>
        <authorList>
            <person name="Sattley W.M."/>
            <person name="Madigan M.T."/>
            <person name="Swingley W.D."/>
            <person name="Cheung P.C."/>
            <person name="Clocksin K.M."/>
            <person name="Conrad A.L."/>
            <person name="Dejesa L.C."/>
            <person name="Honchak B.M."/>
            <person name="Jung D.O."/>
            <person name="Karbach L.E."/>
            <person name="Kurdoglu A."/>
            <person name="Lahiri S."/>
            <person name="Mastrian S.D."/>
            <person name="Page L.E."/>
            <person name="Taylor H.L."/>
            <person name="Wang Z.T."/>
            <person name="Raymond J."/>
            <person name="Chen M."/>
            <person name="Blankenship R.E."/>
            <person name="Touchman J.W."/>
        </authorList>
    </citation>
    <scope>NUCLEOTIDE SEQUENCE [LARGE SCALE GENOMIC DNA]</scope>
    <source>
        <strain evidence="3">ATCC 51547 / Ice1</strain>
    </source>
</reference>
<evidence type="ECO:0000256" key="1">
    <source>
        <dbReference type="SAM" id="MobiDB-lite"/>
    </source>
</evidence>
<dbReference type="AlphaFoldDB" id="B0TGM0"/>
<sequence>MGAGPADPDLIHHSLPASPFGSVKKCDGGRRPALLLR</sequence>
<dbReference type="EMBL" id="CP000930">
    <property type="protein sequence ID" value="ABZ83281.1"/>
    <property type="molecule type" value="Genomic_DNA"/>
</dbReference>
<protein>
    <submittedName>
        <fullName evidence="2">Uncharacterized protein</fullName>
    </submittedName>
</protein>
<dbReference type="STRING" id="498761.HM1_1296"/>
<name>B0TGM0_HELMI</name>
<dbReference type="HOGENOM" id="CLU_3344439_0_0_9"/>